<dbReference type="InterPro" id="IPR050732">
    <property type="entry name" value="Beta-glucan_modifiers"/>
</dbReference>
<dbReference type="InterPro" id="IPR017853">
    <property type="entry name" value="GH"/>
</dbReference>
<dbReference type="GO" id="GO:0042973">
    <property type="term" value="F:glucan endo-1,3-beta-D-glucosidase activity"/>
    <property type="evidence" value="ECO:0007669"/>
    <property type="project" value="TreeGrafter"/>
</dbReference>
<feature type="chain" id="PRO_5042564817" evidence="9">
    <location>
        <begin position="21"/>
        <end position="422"/>
    </location>
</feature>
<dbReference type="GO" id="GO:0004758">
    <property type="term" value="F:serine C-palmitoyltransferase activity"/>
    <property type="evidence" value="ECO:0007669"/>
    <property type="project" value="UniProtKB-EC"/>
</dbReference>
<keyword evidence="10" id="KW-0012">Acyltransferase</keyword>
<proteinExistence type="inferred from homology"/>
<keyword evidence="6 8" id="KW-0378">Hydrolase</keyword>
<evidence type="ECO:0000313" key="10">
    <source>
        <dbReference type="EMBL" id="KAK2612222.1"/>
    </source>
</evidence>
<dbReference type="GO" id="GO:0005576">
    <property type="term" value="C:extracellular region"/>
    <property type="evidence" value="ECO:0007669"/>
    <property type="project" value="TreeGrafter"/>
</dbReference>
<organism evidence="10 11">
    <name type="scientific">Conoideocrella luteorostrata</name>
    <dbReference type="NCBI Taxonomy" id="1105319"/>
    <lineage>
        <taxon>Eukaryota</taxon>
        <taxon>Fungi</taxon>
        <taxon>Dikarya</taxon>
        <taxon>Ascomycota</taxon>
        <taxon>Pezizomycotina</taxon>
        <taxon>Sordariomycetes</taxon>
        <taxon>Hypocreomycetidae</taxon>
        <taxon>Hypocreales</taxon>
        <taxon>Clavicipitaceae</taxon>
        <taxon>Conoideocrella</taxon>
    </lineage>
</organism>
<dbReference type="PANTHER" id="PTHR16631">
    <property type="entry name" value="GLUCAN 1,3-BETA-GLUCOSIDASE"/>
    <property type="match status" value="1"/>
</dbReference>
<dbReference type="GO" id="GO:0071555">
    <property type="term" value="P:cell wall organization"/>
    <property type="evidence" value="ECO:0007669"/>
    <property type="project" value="TreeGrafter"/>
</dbReference>
<gene>
    <name evidence="10" type="primary">LCB1_1</name>
    <name evidence="10" type="ORF">QQS21_001798</name>
</gene>
<dbReference type="PROSITE" id="PS00587">
    <property type="entry name" value="GLYCOSYL_HYDROL_F17"/>
    <property type="match status" value="1"/>
</dbReference>
<dbReference type="GO" id="GO:0005975">
    <property type="term" value="P:carbohydrate metabolic process"/>
    <property type="evidence" value="ECO:0007669"/>
    <property type="project" value="InterPro"/>
</dbReference>
<keyword evidence="10" id="KW-0808">Transferase</keyword>
<evidence type="ECO:0000256" key="7">
    <source>
        <dbReference type="RuleBase" id="RU004335"/>
    </source>
</evidence>
<keyword evidence="11" id="KW-1185">Reference proteome</keyword>
<evidence type="ECO:0000256" key="2">
    <source>
        <dbReference type="ARBA" id="ARBA00008773"/>
    </source>
</evidence>
<keyword evidence="5 9" id="KW-0732">Signal</keyword>
<dbReference type="EMBL" id="JASWJB010000019">
    <property type="protein sequence ID" value="KAK2612222.1"/>
    <property type="molecule type" value="Genomic_DNA"/>
</dbReference>
<evidence type="ECO:0000256" key="5">
    <source>
        <dbReference type="ARBA" id="ARBA00022729"/>
    </source>
</evidence>
<protein>
    <submittedName>
        <fullName evidence="10">Serine palmitoyltransferase component</fullName>
        <ecNumber evidence="10">2.3.1.50</ecNumber>
    </submittedName>
</protein>
<evidence type="ECO:0000256" key="1">
    <source>
        <dbReference type="ARBA" id="ARBA00004191"/>
    </source>
</evidence>
<dbReference type="InterPro" id="IPR000490">
    <property type="entry name" value="Glyco_hydro_17"/>
</dbReference>
<evidence type="ECO:0000256" key="4">
    <source>
        <dbReference type="ARBA" id="ARBA00022525"/>
    </source>
</evidence>
<evidence type="ECO:0000313" key="11">
    <source>
        <dbReference type="Proteomes" id="UP001251528"/>
    </source>
</evidence>
<name>A0AAJ0FX66_9HYPO</name>
<dbReference type="GO" id="GO:0009277">
    <property type="term" value="C:fungal-type cell wall"/>
    <property type="evidence" value="ECO:0007669"/>
    <property type="project" value="TreeGrafter"/>
</dbReference>
<dbReference type="Gene3D" id="3.20.20.80">
    <property type="entry name" value="Glycosidases"/>
    <property type="match status" value="1"/>
</dbReference>
<evidence type="ECO:0000256" key="6">
    <source>
        <dbReference type="ARBA" id="ARBA00022801"/>
    </source>
</evidence>
<dbReference type="EC" id="2.3.1.50" evidence="10"/>
<accession>A0AAJ0FX66</accession>
<comment type="caution">
    <text evidence="10">The sequence shown here is derived from an EMBL/GenBank/DDBJ whole genome shotgun (WGS) entry which is preliminary data.</text>
</comment>
<dbReference type="Proteomes" id="UP001251528">
    <property type="component" value="Unassembled WGS sequence"/>
</dbReference>
<feature type="signal peptide" evidence="9">
    <location>
        <begin position="1"/>
        <end position="20"/>
    </location>
</feature>
<dbReference type="AlphaFoldDB" id="A0AAJ0FX66"/>
<evidence type="ECO:0000256" key="3">
    <source>
        <dbReference type="ARBA" id="ARBA00022512"/>
    </source>
</evidence>
<dbReference type="SUPFAM" id="SSF51445">
    <property type="entry name" value="(Trans)glycosidases"/>
    <property type="match status" value="1"/>
</dbReference>
<comment type="subcellular location">
    <subcellularLocation>
        <location evidence="1">Secreted</location>
        <location evidence="1">Cell wall</location>
    </subcellularLocation>
</comment>
<evidence type="ECO:0000256" key="9">
    <source>
        <dbReference type="SAM" id="SignalP"/>
    </source>
</evidence>
<dbReference type="PANTHER" id="PTHR16631:SF14">
    <property type="entry name" value="FAMILY 17 GLUCOSIDASE SCW10-RELATED"/>
    <property type="match status" value="1"/>
</dbReference>
<comment type="similarity">
    <text evidence="2 7">Belongs to the glycosyl hydrolase 17 family.</text>
</comment>
<dbReference type="Pfam" id="PF00332">
    <property type="entry name" value="Glyco_hydro_17"/>
    <property type="match status" value="1"/>
</dbReference>
<keyword evidence="4" id="KW-0964">Secreted</keyword>
<evidence type="ECO:0000256" key="8">
    <source>
        <dbReference type="RuleBase" id="RU004336"/>
    </source>
</evidence>
<reference evidence="10" key="1">
    <citation type="submission" date="2023-06" db="EMBL/GenBank/DDBJ databases">
        <title>Conoideocrella luteorostrata (Hypocreales: Clavicipitaceae), a potential biocontrol fungus for elongate hemlock scale in United States Christmas tree production areas.</title>
        <authorList>
            <person name="Barrett H."/>
            <person name="Lovett B."/>
            <person name="Macias A.M."/>
            <person name="Stajich J.E."/>
            <person name="Kasson M.T."/>
        </authorList>
    </citation>
    <scope>NUCLEOTIDE SEQUENCE</scope>
    <source>
        <strain evidence="10">ARSEF 14590</strain>
    </source>
</reference>
<sequence length="422" mass="45201">MARLATWFAFSLVLGRFAAGQSAGKHYVREHTQHGPDIIVYDSSITTATRVREVIHWVNKAGEALGIATENVLLLPTSLALEAASNESEIATGMTSYCTQTLISPSSENPPLGNDDSSATSAGLPAPIAAPTIAVVPVAQSIGLPSNVSENQGDGSKWFGVSYTPYRADQSCKSQQDVDDDFKRMAGLYAVVRVYGTDCDQVPLLYSAAKRHGMKLFLGVWNPSSGQDEANKIIAGVNGDWNIVHTVSVGNELINNGETSPEDLIRSMGMVRSVLRAAGYNGPVVTVDTFTAALAHPELCNESDYCAINAHPFFDGTISATQSGTWLQKTVSNIRSNISGNNKKIVITETGWPTKGATNGVAVPSLQNQKAALDSIREKFASNSGDIILFSAFNDLWKKKDMITFNADQFWGIDGAISTCDQ</sequence>
<keyword evidence="3" id="KW-0134">Cell wall</keyword>
<dbReference type="GO" id="GO:0009986">
    <property type="term" value="C:cell surface"/>
    <property type="evidence" value="ECO:0007669"/>
    <property type="project" value="TreeGrafter"/>
</dbReference>
<keyword evidence="8" id="KW-0326">Glycosidase</keyword>